<evidence type="ECO:0000256" key="2">
    <source>
        <dbReference type="ARBA" id="ARBA00008055"/>
    </source>
</evidence>
<dbReference type="Proteomes" id="UP000032336">
    <property type="component" value="Unassembled WGS sequence"/>
</dbReference>
<feature type="binding site" evidence="13">
    <location>
        <position position="235"/>
    </location>
    <ligand>
        <name>Mg(2+)</name>
        <dbReference type="ChEBI" id="CHEBI:18420"/>
    </ligand>
</feature>
<evidence type="ECO:0000256" key="6">
    <source>
        <dbReference type="ARBA" id="ARBA00023133"/>
    </source>
</evidence>
<feature type="binding site" evidence="12">
    <location>
        <position position="219"/>
    </location>
    <ligand>
        <name>5-aminolevulinate</name>
        <dbReference type="ChEBI" id="CHEBI:356416"/>
        <label>1</label>
    </ligand>
</feature>
<evidence type="ECO:0000256" key="9">
    <source>
        <dbReference type="ARBA" id="ARBA00025628"/>
    </source>
</evidence>
<keyword evidence="8 14" id="KW-0627">Porphyrin biosynthesis</keyword>
<evidence type="ECO:0000256" key="13">
    <source>
        <dbReference type="PIRSR" id="PIRSR001415-5"/>
    </source>
</evidence>
<dbReference type="GO" id="GO:0006782">
    <property type="term" value="P:protoporphyrinogen IX biosynthetic process"/>
    <property type="evidence" value="ECO:0007669"/>
    <property type="project" value="UniProtKB-UniPathway"/>
</dbReference>
<comment type="subunit">
    <text evidence="3 14">Homooctamer.</text>
</comment>
<evidence type="ECO:0000256" key="10">
    <source>
        <dbReference type="ARBA" id="ARBA00047651"/>
    </source>
</evidence>
<keyword evidence="13" id="KW-0460">Magnesium</keyword>
<evidence type="ECO:0000256" key="3">
    <source>
        <dbReference type="ARBA" id="ARBA00011823"/>
    </source>
</evidence>
<dbReference type="SUPFAM" id="SSF51569">
    <property type="entry name" value="Aldolase"/>
    <property type="match status" value="1"/>
</dbReference>
<evidence type="ECO:0000256" key="12">
    <source>
        <dbReference type="PIRSR" id="PIRSR001415-2"/>
    </source>
</evidence>
<evidence type="ECO:0000256" key="1">
    <source>
        <dbReference type="ARBA" id="ARBA00004694"/>
    </source>
</evidence>
<feature type="binding site" evidence="12">
    <location>
        <position position="206"/>
    </location>
    <ligand>
        <name>5-aminolevulinate</name>
        <dbReference type="ChEBI" id="CHEBI:356416"/>
        <label>1</label>
    </ligand>
</feature>
<sequence length="324" mass="35851">MEHFRRPRRLRATAQVRDLVAETRLHRQQFILPMFVREGISHPVPIASMPGVVQHSTASAIEEVRALLDCGVSSVLLFGVTDHKDEDGSYACRSDFILQRTISELKDTFGDSVFVFSDLCLDEYTSHGHCGVLDAMGRVDNDRTLLRYQELAQSLASAGVDMVAPSGMMDHQVAAIREALDDMHATECGILAYSAKYASALYGPFREAVDVQIADGGDRRAYQQDYRNQREALHEVELDLAEGADMVMVKPASYYLDVLAKIRAFCPVPLTAYQVSGEYSMIISASQAGFIDRKQTIIESLTAIVRAGADNVLTYFAKEAAGWI</sequence>
<dbReference type="InterPro" id="IPR001731">
    <property type="entry name" value="ALAD"/>
</dbReference>
<comment type="function">
    <text evidence="9">Catalyzes an early step in the biosynthesis of tetrapyrroles. Binds two molecules of 5-aminolevulinate per subunit, each at a distinct site, and catalyzes their condensation to form porphobilinogen.</text>
</comment>
<keyword evidence="17" id="KW-1185">Reference proteome</keyword>
<dbReference type="InterPro" id="IPR030656">
    <property type="entry name" value="ALAD_AS"/>
</dbReference>
<dbReference type="PIRSF" id="PIRSF001415">
    <property type="entry name" value="Porphbilin_synth"/>
    <property type="match status" value="1"/>
</dbReference>
<dbReference type="SMART" id="SM01004">
    <property type="entry name" value="ALAD"/>
    <property type="match status" value="1"/>
</dbReference>
<comment type="similarity">
    <text evidence="2 15">Belongs to the ALAD family.</text>
</comment>
<gene>
    <name evidence="16" type="primary">hemB</name>
    <name evidence="16" type="ORF">FEAC_04120</name>
</gene>
<comment type="caution">
    <text evidence="16">The sequence shown here is derived from an EMBL/GenBank/DDBJ whole genome shotgun (WGS) entry which is preliminary data.</text>
</comment>
<dbReference type="InterPro" id="IPR013785">
    <property type="entry name" value="Aldolase_TIM"/>
</dbReference>
<dbReference type="FunFam" id="3.20.20.70:FF:000019">
    <property type="entry name" value="Delta-aminolevulinic acid dehydratase"/>
    <property type="match status" value="1"/>
</dbReference>
<dbReference type="UniPathway" id="UPA00251">
    <property type="reaction ID" value="UER00318"/>
</dbReference>
<reference evidence="16 17" key="1">
    <citation type="submission" date="2015-01" db="EMBL/GenBank/DDBJ databases">
        <title>Draft genome of the acidophilic iron oxidizer Ferrimicrobium acidiphilum strain T23.</title>
        <authorList>
            <person name="Poehlein A."/>
            <person name="Eisen S."/>
            <person name="Schloemann M."/>
            <person name="Johnson B.D."/>
            <person name="Daniel R."/>
            <person name="Muehling M."/>
        </authorList>
    </citation>
    <scope>NUCLEOTIDE SEQUENCE [LARGE SCALE GENOMIC DNA]</scope>
    <source>
        <strain evidence="16 17">T23</strain>
    </source>
</reference>
<dbReference type="PROSITE" id="PS00169">
    <property type="entry name" value="D_ALA_DEHYDRATASE"/>
    <property type="match status" value="1"/>
</dbReference>
<dbReference type="RefSeq" id="WP_035389089.1">
    <property type="nucleotide sequence ID" value="NZ_JQKF01000009.1"/>
</dbReference>
<dbReference type="Gene3D" id="3.20.20.70">
    <property type="entry name" value="Aldolase class I"/>
    <property type="match status" value="1"/>
</dbReference>
<evidence type="ECO:0000256" key="11">
    <source>
        <dbReference type="PIRSR" id="PIRSR001415-1"/>
    </source>
</evidence>
<dbReference type="GeneID" id="78371738"/>
<dbReference type="EC" id="4.2.1.24" evidence="4 14"/>
<dbReference type="AlphaFoldDB" id="A0A0D8FWJ4"/>
<keyword evidence="6" id="KW-0350">Heme biosynthesis</keyword>
<evidence type="ECO:0000256" key="4">
    <source>
        <dbReference type="ARBA" id="ARBA00012053"/>
    </source>
</evidence>
<feature type="binding site" evidence="12">
    <location>
        <position position="315"/>
    </location>
    <ligand>
        <name>5-aminolevulinate</name>
        <dbReference type="ChEBI" id="CHEBI:356416"/>
        <label>2</label>
    </ligand>
</feature>
<feature type="active site" description="Schiff-base intermediate with substrate" evidence="11">
    <location>
        <position position="250"/>
    </location>
</feature>
<dbReference type="GO" id="GO:0005829">
    <property type="term" value="C:cytosol"/>
    <property type="evidence" value="ECO:0007669"/>
    <property type="project" value="TreeGrafter"/>
</dbReference>
<keyword evidence="7 14" id="KW-0456">Lyase</keyword>
<dbReference type="GO" id="GO:0004655">
    <property type="term" value="F:porphobilinogen synthase activity"/>
    <property type="evidence" value="ECO:0007669"/>
    <property type="project" value="UniProtKB-EC"/>
</dbReference>
<name>A0A0D8FWJ4_9ACTN</name>
<dbReference type="OrthoDB" id="9805001at2"/>
<dbReference type="NCBIfam" id="NF006762">
    <property type="entry name" value="PRK09283.1"/>
    <property type="match status" value="1"/>
</dbReference>
<proteinExistence type="inferred from homology"/>
<evidence type="ECO:0000256" key="7">
    <source>
        <dbReference type="ARBA" id="ARBA00023239"/>
    </source>
</evidence>
<dbReference type="PANTHER" id="PTHR11458:SF0">
    <property type="entry name" value="DELTA-AMINOLEVULINIC ACID DEHYDRATASE"/>
    <property type="match status" value="1"/>
</dbReference>
<dbReference type="EMBL" id="JXUW01000003">
    <property type="protein sequence ID" value="KJE77668.1"/>
    <property type="molecule type" value="Genomic_DNA"/>
</dbReference>
<accession>A0A0D8FWJ4</accession>
<evidence type="ECO:0000313" key="16">
    <source>
        <dbReference type="EMBL" id="KJE77668.1"/>
    </source>
</evidence>
<dbReference type="STRING" id="1121877.FEAC_04120"/>
<evidence type="ECO:0000256" key="15">
    <source>
        <dbReference type="RuleBase" id="RU004161"/>
    </source>
</evidence>
<protein>
    <recommendedName>
        <fullName evidence="5 14">Delta-aminolevulinic acid dehydratase</fullName>
        <ecNumber evidence="4 14">4.2.1.24</ecNumber>
    </recommendedName>
</protein>
<feature type="active site" description="Schiff-base intermediate with substrate" evidence="11">
    <location>
        <position position="196"/>
    </location>
</feature>
<evidence type="ECO:0000256" key="14">
    <source>
        <dbReference type="RuleBase" id="RU000515"/>
    </source>
</evidence>
<dbReference type="PRINTS" id="PR00144">
    <property type="entry name" value="DALDHYDRTASE"/>
</dbReference>
<feature type="binding site" evidence="12">
    <location>
        <position position="276"/>
    </location>
    <ligand>
        <name>5-aminolevulinate</name>
        <dbReference type="ChEBI" id="CHEBI:356416"/>
        <label>2</label>
    </ligand>
</feature>
<organism evidence="16 17">
    <name type="scientific">Ferrimicrobium acidiphilum DSM 19497</name>
    <dbReference type="NCBI Taxonomy" id="1121877"/>
    <lineage>
        <taxon>Bacteria</taxon>
        <taxon>Bacillati</taxon>
        <taxon>Actinomycetota</taxon>
        <taxon>Acidimicrobiia</taxon>
        <taxon>Acidimicrobiales</taxon>
        <taxon>Acidimicrobiaceae</taxon>
        <taxon>Ferrimicrobium</taxon>
    </lineage>
</organism>
<comment type="pathway">
    <text evidence="1">Porphyrin-containing compound metabolism; protoporphyrin-IX biosynthesis; coproporphyrinogen-III from 5-aminolevulinate: step 1/4.</text>
</comment>
<evidence type="ECO:0000256" key="8">
    <source>
        <dbReference type="ARBA" id="ARBA00023244"/>
    </source>
</evidence>
<dbReference type="Pfam" id="PF00490">
    <property type="entry name" value="ALAD"/>
    <property type="match status" value="1"/>
</dbReference>
<keyword evidence="13" id="KW-0479">Metal-binding</keyword>
<comment type="catalytic activity">
    <reaction evidence="10 14">
        <text>2 5-aminolevulinate = porphobilinogen + 2 H2O + H(+)</text>
        <dbReference type="Rhea" id="RHEA:24064"/>
        <dbReference type="ChEBI" id="CHEBI:15377"/>
        <dbReference type="ChEBI" id="CHEBI:15378"/>
        <dbReference type="ChEBI" id="CHEBI:58126"/>
        <dbReference type="ChEBI" id="CHEBI:356416"/>
        <dbReference type="EC" id="4.2.1.24"/>
    </reaction>
</comment>
<dbReference type="GO" id="GO:0008270">
    <property type="term" value="F:zinc ion binding"/>
    <property type="evidence" value="ECO:0007669"/>
    <property type="project" value="TreeGrafter"/>
</dbReference>
<dbReference type="PATRIC" id="fig|1121877.4.peg.447"/>
<dbReference type="PANTHER" id="PTHR11458">
    <property type="entry name" value="DELTA-AMINOLEVULINIC ACID DEHYDRATASE"/>
    <property type="match status" value="1"/>
</dbReference>
<dbReference type="eggNOG" id="COG0113">
    <property type="taxonomic scope" value="Bacteria"/>
</dbReference>
<dbReference type="CDD" id="cd00384">
    <property type="entry name" value="ALAD_PBGS"/>
    <property type="match status" value="1"/>
</dbReference>
<evidence type="ECO:0000256" key="5">
    <source>
        <dbReference type="ARBA" id="ARBA00020771"/>
    </source>
</evidence>
<evidence type="ECO:0000313" key="17">
    <source>
        <dbReference type="Proteomes" id="UP000032336"/>
    </source>
</evidence>